<evidence type="ECO:0000256" key="1">
    <source>
        <dbReference type="SAM" id="MobiDB-lite"/>
    </source>
</evidence>
<gene>
    <name evidence="2" type="ORF">BJ971_005421</name>
</gene>
<accession>A0A7W7I1W0</accession>
<feature type="region of interest" description="Disordered" evidence="1">
    <location>
        <begin position="1"/>
        <end position="29"/>
    </location>
</feature>
<name>A0A7W7I1W0_9ACTN</name>
<reference evidence="2 3" key="1">
    <citation type="submission" date="2020-08" db="EMBL/GenBank/DDBJ databases">
        <title>Sequencing the genomes of 1000 actinobacteria strains.</title>
        <authorList>
            <person name="Klenk H.-P."/>
        </authorList>
    </citation>
    <scope>NUCLEOTIDE SEQUENCE [LARGE SCALE GENOMIC DNA]</scope>
    <source>
        <strain evidence="2 3">DSM 43149</strain>
    </source>
</reference>
<feature type="compositionally biased region" description="Low complexity" evidence="1">
    <location>
        <begin position="17"/>
        <end position="29"/>
    </location>
</feature>
<dbReference type="AlphaFoldDB" id="A0A7W7I1W0"/>
<sequence length="58" mass="5906">MTAATRFTTRAWPPPGTAAASASTMSPRAAPLDQVSTMIRSPGTIAGAIDPVGTAYTR</sequence>
<protein>
    <submittedName>
        <fullName evidence="2">Uncharacterized protein</fullName>
    </submittedName>
</protein>
<organism evidence="2 3">
    <name type="scientific">Actinoplanes digitatis</name>
    <dbReference type="NCBI Taxonomy" id="1868"/>
    <lineage>
        <taxon>Bacteria</taxon>
        <taxon>Bacillati</taxon>
        <taxon>Actinomycetota</taxon>
        <taxon>Actinomycetes</taxon>
        <taxon>Micromonosporales</taxon>
        <taxon>Micromonosporaceae</taxon>
        <taxon>Actinoplanes</taxon>
    </lineage>
</organism>
<dbReference type="EMBL" id="JACHNH010000001">
    <property type="protein sequence ID" value="MBB4764865.1"/>
    <property type="molecule type" value="Genomic_DNA"/>
</dbReference>
<keyword evidence="3" id="KW-1185">Reference proteome</keyword>
<dbReference type="Proteomes" id="UP000578112">
    <property type="component" value="Unassembled WGS sequence"/>
</dbReference>
<comment type="caution">
    <text evidence="2">The sequence shown here is derived from an EMBL/GenBank/DDBJ whole genome shotgun (WGS) entry which is preliminary data.</text>
</comment>
<evidence type="ECO:0000313" key="2">
    <source>
        <dbReference type="EMBL" id="MBB4764865.1"/>
    </source>
</evidence>
<evidence type="ECO:0000313" key="3">
    <source>
        <dbReference type="Proteomes" id="UP000578112"/>
    </source>
</evidence>
<proteinExistence type="predicted"/>